<feature type="transmembrane region" description="Helical" evidence="2">
    <location>
        <begin position="941"/>
        <end position="961"/>
    </location>
</feature>
<evidence type="ECO:0000313" key="6">
    <source>
        <dbReference type="EMBL" id="CAL4774802.1"/>
    </source>
</evidence>
<feature type="signal peptide" evidence="3">
    <location>
        <begin position="1"/>
        <end position="17"/>
    </location>
</feature>
<proteinExistence type="predicted"/>
<keyword evidence="2" id="KW-0812">Transmembrane</keyword>
<keyword evidence="7" id="KW-1185">Reference proteome</keyword>
<evidence type="ECO:0000313" key="5">
    <source>
        <dbReference type="EMBL" id="CAL1140865.1"/>
    </source>
</evidence>
<accession>A0A9P1C9P5</accession>
<keyword evidence="1 3" id="KW-0732">Signal</keyword>
<keyword evidence="2" id="KW-1133">Transmembrane helix</keyword>
<keyword evidence="2" id="KW-0472">Membrane</keyword>
<dbReference type="EMBL" id="CAMXCT020001172">
    <property type="protein sequence ID" value="CAL1140865.1"/>
    <property type="molecule type" value="Genomic_DNA"/>
</dbReference>
<feature type="chain" id="PRO_5043270240" evidence="3">
    <location>
        <begin position="18"/>
        <end position="1277"/>
    </location>
</feature>
<dbReference type="EMBL" id="CAMXCT010001172">
    <property type="protein sequence ID" value="CAI3987490.1"/>
    <property type="molecule type" value="Genomic_DNA"/>
</dbReference>
<organism evidence="4">
    <name type="scientific">Cladocopium goreaui</name>
    <dbReference type="NCBI Taxonomy" id="2562237"/>
    <lineage>
        <taxon>Eukaryota</taxon>
        <taxon>Sar</taxon>
        <taxon>Alveolata</taxon>
        <taxon>Dinophyceae</taxon>
        <taxon>Suessiales</taxon>
        <taxon>Symbiodiniaceae</taxon>
        <taxon>Cladocopium</taxon>
    </lineage>
</organism>
<dbReference type="SUPFAM" id="SSF69318">
    <property type="entry name" value="Integrin alpha N-terminal domain"/>
    <property type="match status" value="2"/>
</dbReference>
<dbReference type="PANTHER" id="PTHR44103:SF1">
    <property type="entry name" value="PROPROTEIN CONVERTASE P"/>
    <property type="match status" value="1"/>
</dbReference>
<evidence type="ECO:0000313" key="4">
    <source>
        <dbReference type="EMBL" id="CAI3987490.1"/>
    </source>
</evidence>
<evidence type="ECO:0000256" key="2">
    <source>
        <dbReference type="SAM" id="Phobius"/>
    </source>
</evidence>
<dbReference type="OrthoDB" id="418951at2759"/>
<dbReference type="Gene3D" id="2.10.25.10">
    <property type="entry name" value="Laminin"/>
    <property type="match status" value="1"/>
</dbReference>
<dbReference type="Gene3D" id="2.130.10.130">
    <property type="entry name" value="Integrin alpha, N-terminal"/>
    <property type="match status" value="2"/>
</dbReference>
<evidence type="ECO:0000313" key="7">
    <source>
        <dbReference type="Proteomes" id="UP001152797"/>
    </source>
</evidence>
<feature type="transmembrane region" description="Helical" evidence="2">
    <location>
        <begin position="908"/>
        <end position="935"/>
    </location>
</feature>
<evidence type="ECO:0000256" key="3">
    <source>
        <dbReference type="SAM" id="SignalP"/>
    </source>
</evidence>
<gene>
    <name evidence="4" type="ORF">C1SCF055_LOCUS14758</name>
</gene>
<evidence type="ECO:0000256" key="1">
    <source>
        <dbReference type="ARBA" id="ARBA00022729"/>
    </source>
</evidence>
<reference evidence="4" key="1">
    <citation type="submission" date="2022-10" db="EMBL/GenBank/DDBJ databases">
        <authorList>
            <person name="Chen Y."/>
            <person name="Dougan E. K."/>
            <person name="Chan C."/>
            <person name="Rhodes N."/>
            <person name="Thang M."/>
        </authorList>
    </citation>
    <scope>NUCLEOTIDE SEQUENCE</scope>
</reference>
<feature type="transmembrane region" description="Helical" evidence="2">
    <location>
        <begin position="793"/>
        <end position="817"/>
    </location>
</feature>
<dbReference type="InterPro" id="IPR013517">
    <property type="entry name" value="FG-GAP"/>
</dbReference>
<dbReference type="EMBL" id="CAMXCT030001172">
    <property type="protein sequence ID" value="CAL4774802.1"/>
    <property type="molecule type" value="Genomic_DNA"/>
</dbReference>
<comment type="caution">
    <text evidence="4">The sequence shown here is derived from an EMBL/GenBank/DDBJ whole genome shotgun (WGS) entry which is preliminary data.</text>
</comment>
<dbReference type="PANTHER" id="PTHR44103">
    <property type="entry name" value="PROPROTEIN CONVERTASE P"/>
    <property type="match status" value="1"/>
</dbReference>
<reference evidence="5" key="2">
    <citation type="submission" date="2024-04" db="EMBL/GenBank/DDBJ databases">
        <authorList>
            <person name="Chen Y."/>
            <person name="Shah S."/>
            <person name="Dougan E. K."/>
            <person name="Thang M."/>
            <person name="Chan C."/>
        </authorList>
    </citation>
    <scope>NUCLEOTIDE SEQUENCE [LARGE SCALE GENOMIC DNA]</scope>
</reference>
<dbReference type="Gene3D" id="2.10.50.10">
    <property type="entry name" value="Tumor Necrosis Factor Receptor, subunit A, domain 2"/>
    <property type="match status" value="1"/>
</dbReference>
<dbReference type="Pfam" id="PF13517">
    <property type="entry name" value="FG-GAP_3"/>
    <property type="match status" value="3"/>
</dbReference>
<name>A0A9P1C9P5_9DINO</name>
<dbReference type="AlphaFoldDB" id="A0A9P1C9P5"/>
<protein>
    <submittedName>
        <fullName evidence="6">3-hydroxybutyryl-CoA dehydratase</fullName>
    </submittedName>
</protein>
<sequence length="1277" mass="142231">MPMAIAILLLSVHLCGAAWCRPKGTGSCEGNLQERHEKELLSLGYLEPAWPQLVDVDGDGKMELLLMVTDGDGSWNVQKKSWIRYFRQVDGQLVEQFGANNVFRHVNFSVRNDYGAPCFAVVDWDSDGDLDLILQDNAGLWLMDFDMDGNLHNRSAISLVNELGEDLRLANMGGLRFAAVDFDADGDVDILTTGAEGWLVLFKRKNPSTVMRLRDLLAPWTHFSIVGIAVADFDGDGALDVMLTKSCSYLCRPPRFAYLHRTADGHFEDWSFAANPLNGVDADSESWDFSRAGIAAGDWDGDGRMEILLALKTGKIQLLSWKSTNRYIERSKDFSMFQITRRMAHPQVADWDGDGDLDFLLGSKYGKVEVFLRGADGSLLQAEEVLQVESHSTVRPAAIDWNYDGRQDLLVPASSEVWYFERQANGSLAEKLVLEGLKVKRGVCYAAAVADWDGDGRWDILLACSEAIFEPRLHWEFFQQLPDGRLAKRPAPLPDLGDLGYGLGSVLLQAIDFDADGRTDLLMRDLDKWRYFHAQEDLRLVETELILPNVLGPDTGLSSFVFVDWDSDGDLDLLTAESSRDPGPVRHFEYDYCRLAESCSSQGFCSHSVGTCLYFPGHTLADCSACSPGYFDLERVNVSIPSELRIRKCSACPGLGEASVPCSGRGICNDDLHVRAQRWQSKSQPIDPSMPVPTNISHFHGDGTCVCEPPFSGENCEMGLCLPGHKYVQSSLWRCEPCMPGSFLSSYGLQTYCNLCTGNAYAPSSGSKQCVPCESKWWRTEVNGERTSCEASFLNLPACAALLLLSFLLFAVVPFLANRPMRVADVQLKEGALTLTTSGRHWLLKPVKVTFLDTSHPLLDSKTYIVKAQNDRQLRVCDTSGSALTEQADASRGTCHVQQLHHILRRGILGMPFVVCFALLILATAAYFLLLGALLSFQISLLEVLMLLIGALLAVAVHWWFRPGKRPLERDLCRFAAQSKFETRQCPKGPGRAICLQQLEDLYSFFSHHIGFRNMYYLCSNLVKPLTMQVALSYAELVGPSSVQWFVSHFWGMPFEHFIRCLKGHVPVQMTSYWICTFSNNQWKVSEELGHGNVEDSSFYLALRGGCQGTLFVLDEEVLPLTRSWCLFELFQTELLSREVEQNCETRQTRETHQSAFQLLLGTSSGVMNYGESSMDLALKISKKLATLRLQDAQASCPEDKVMINEAVSKHPGGFQAVNAFLFEAVKLALQQTELRFRTDVAQLQEDLASACPPATEPVLLGRLNSGHQTDQTEGKD</sequence>
<dbReference type="Proteomes" id="UP001152797">
    <property type="component" value="Unassembled WGS sequence"/>
</dbReference>
<dbReference type="InterPro" id="IPR028994">
    <property type="entry name" value="Integrin_alpha_N"/>
</dbReference>